<name>C8PF15_9BACT</name>
<dbReference type="EMBL" id="ACYG01000009">
    <property type="protein sequence ID" value="EEV18643.1"/>
    <property type="molecule type" value="Genomic_DNA"/>
</dbReference>
<evidence type="ECO:0000313" key="1">
    <source>
        <dbReference type="EMBL" id="EEV18643.1"/>
    </source>
</evidence>
<gene>
    <name evidence="1" type="ORF">CAMGR0001_2656</name>
</gene>
<accession>C8PF15</accession>
<organism evidence="1 2">
    <name type="scientific">Campylobacter gracilis RM3268</name>
    <dbReference type="NCBI Taxonomy" id="553220"/>
    <lineage>
        <taxon>Bacteria</taxon>
        <taxon>Pseudomonadati</taxon>
        <taxon>Campylobacterota</taxon>
        <taxon>Epsilonproteobacteria</taxon>
        <taxon>Campylobacterales</taxon>
        <taxon>Campylobacteraceae</taxon>
        <taxon>Campylobacter</taxon>
    </lineage>
</organism>
<proteinExistence type="predicted"/>
<sequence>MKNGFRQTSQTSYLKVIFKLYLKFSALNARSARTARKLKFQALAAMRRRFYIAKAFKTLASLKF</sequence>
<evidence type="ECO:0000313" key="2">
    <source>
        <dbReference type="Proteomes" id="UP000005709"/>
    </source>
</evidence>
<comment type="caution">
    <text evidence="1">The sequence shown here is derived from an EMBL/GenBank/DDBJ whole genome shotgun (WGS) entry which is preliminary data.</text>
</comment>
<reference evidence="1 2" key="1">
    <citation type="submission" date="2009-07" db="EMBL/GenBank/DDBJ databases">
        <authorList>
            <person name="Madupu R."/>
            <person name="Sebastian Y."/>
            <person name="Durkin A.S."/>
            <person name="Torralba M."/>
            <person name="Methe B."/>
            <person name="Sutton G.G."/>
            <person name="Strausberg R.L."/>
            <person name="Nelson K.E."/>
        </authorList>
    </citation>
    <scope>NUCLEOTIDE SEQUENCE [LARGE SCALE GENOMIC DNA]</scope>
    <source>
        <strain evidence="1 2">RM3268</strain>
    </source>
</reference>
<protein>
    <submittedName>
        <fullName evidence="1">Uncharacterized protein</fullName>
    </submittedName>
</protein>
<keyword evidence="2" id="KW-1185">Reference proteome</keyword>
<dbReference type="Proteomes" id="UP000005709">
    <property type="component" value="Unassembled WGS sequence"/>
</dbReference>
<dbReference type="AlphaFoldDB" id="C8PF15"/>